<dbReference type="EMBL" id="JACHBF010000006">
    <property type="protein sequence ID" value="MBB6492059.1"/>
    <property type="molecule type" value="Genomic_DNA"/>
</dbReference>
<organism evidence="4 5">
    <name type="scientific">Rhizobium tropici</name>
    <dbReference type="NCBI Taxonomy" id="398"/>
    <lineage>
        <taxon>Bacteria</taxon>
        <taxon>Pseudomonadati</taxon>
        <taxon>Pseudomonadota</taxon>
        <taxon>Alphaproteobacteria</taxon>
        <taxon>Hyphomicrobiales</taxon>
        <taxon>Rhizobiaceae</taxon>
        <taxon>Rhizobium/Agrobacterium group</taxon>
        <taxon>Rhizobium</taxon>
    </lineage>
</organism>
<feature type="transmembrane region" description="Helical" evidence="1">
    <location>
        <begin position="141"/>
        <end position="160"/>
    </location>
</feature>
<protein>
    <submittedName>
        <fullName evidence="4">Acyltransferase</fullName>
    </submittedName>
    <submittedName>
        <fullName evidence="3">Peptidoglycan/LPS O-acetylase OafA/YrhL</fullName>
    </submittedName>
</protein>
<feature type="transmembrane region" description="Helical" evidence="1">
    <location>
        <begin position="55"/>
        <end position="75"/>
    </location>
</feature>
<dbReference type="RefSeq" id="WP_015343565.1">
    <property type="nucleotide sequence ID" value="NZ_JAADZA010000026.1"/>
</dbReference>
<keyword evidence="6" id="KW-1185">Reference proteome</keyword>
<feature type="transmembrane region" description="Helical" evidence="1">
    <location>
        <begin position="254"/>
        <end position="271"/>
    </location>
</feature>
<feature type="domain" description="Acyltransferase 3" evidence="2">
    <location>
        <begin position="16"/>
        <end position="332"/>
    </location>
</feature>
<feature type="transmembrane region" description="Helical" evidence="1">
    <location>
        <begin position="19"/>
        <end position="35"/>
    </location>
</feature>
<feature type="transmembrane region" description="Helical" evidence="1">
    <location>
        <begin position="167"/>
        <end position="186"/>
    </location>
</feature>
<evidence type="ECO:0000313" key="3">
    <source>
        <dbReference type="EMBL" id="MBB6492059.1"/>
    </source>
</evidence>
<evidence type="ECO:0000313" key="4">
    <source>
        <dbReference type="EMBL" id="NEV13424.1"/>
    </source>
</evidence>
<proteinExistence type="predicted"/>
<dbReference type="GO" id="GO:0016747">
    <property type="term" value="F:acyltransferase activity, transferring groups other than amino-acyl groups"/>
    <property type="evidence" value="ECO:0007669"/>
    <property type="project" value="InterPro"/>
</dbReference>
<dbReference type="AlphaFoldDB" id="A0A6P1CF26"/>
<name>A0A6P1CF26_RHITR</name>
<gene>
    <name evidence="3" type="ORF">GGD45_002465</name>
    <name evidence="4" type="ORF">GXW80_20760</name>
</gene>
<keyword evidence="4" id="KW-0808">Transferase</keyword>
<feature type="transmembrane region" description="Helical" evidence="1">
    <location>
        <begin position="217"/>
        <end position="234"/>
    </location>
</feature>
<dbReference type="Proteomes" id="UP000526625">
    <property type="component" value="Unassembled WGS sequence"/>
</dbReference>
<keyword evidence="1" id="KW-1133">Transmembrane helix</keyword>
<accession>A0A6P1CF26</accession>
<dbReference type="InterPro" id="IPR002656">
    <property type="entry name" value="Acyl_transf_3_dom"/>
</dbReference>
<keyword evidence="1" id="KW-0472">Membrane</keyword>
<feature type="transmembrane region" description="Helical" evidence="1">
    <location>
        <begin position="91"/>
        <end position="111"/>
    </location>
</feature>
<comment type="caution">
    <text evidence="4">The sequence shown here is derived from an EMBL/GenBank/DDBJ whole genome shotgun (WGS) entry which is preliminary data.</text>
</comment>
<evidence type="ECO:0000259" key="2">
    <source>
        <dbReference type="Pfam" id="PF01757"/>
    </source>
</evidence>
<keyword evidence="4" id="KW-0012">Acyltransferase</keyword>
<sequence length="369" mass="41378">MTQVPHVTSAERIGVLDELRFLAALAVALFHFGFRGKTLGFTEMNLPDWISVLKYGYLGVQMFFVISGFVIAYSAEGRTPGQFAIARFARIYPMFVLCMTLTFLIVAIYGAPQIDATVTQWAANLLLQPGLLGQEIMDGSYWSISYEVVFYGWVFVLIKLGGFKPRLYPAIVVGWLLVSIIDRAFFANPLMRHLALTDESGFFCIGLVFYAAFREGYTLRNFVLLVLSAAVALYQSLEMTQWNRENYGVDYSDLVAVSSCLAIVAIVALAIKRQRSLLPGGMMLALGGISYPFYLLHQHIGYVIFNKVGATASPETVVTMTVLLLICISYLLWRFFDEPSRRLTRSVLTRLFENGFYLPRPKKDISGAE</sequence>
<keyword evidence="1" id="KW-0812">Transmembrane</keyword>
<feature type="transmembrane region" description="Helical" evidence="1">
    <location>
        <begin position="192"/>
        <end position="210"/>
    </location>
</feature>
<dbReference type="InterPro" id="IPR050879">
    <property type="entry name" value="Acyltransferase_3"/>
</dbReference>
<feature type="transmembrane region" description="Helical" evidence="1">
    <location>
        <begin position="283"/>
        <end position="305"/>
    </location>
</feature>
<evidence type="ECO:0000256" key="1">
    <source>
        <dbReference type="SAM" id="Phobius"/>
    </source>
</evidence>
<dbReference type="PANTHER" id="PTHR23028">
    <property type="entry name" value="ACETYLTRANSFERASE"/>
    <property type="match status" value="1"/>
</dbReference>
<reference evidence="3 6" key="2">
    <citation type="submission" date="2020-08" db="EMBL/GenBank/DDBJ databases">
        <title>Genomic Encyclopedia of Type Strains, Phase IV (KMG-V): Genome sequencing to study the core and pangenomes of soil and plant-associated prokaryotes.</title>
        <authorList>
            <person name="Whitman W."/>
        </authorList>
    </citation>
    <scope>NUCLEOTIDE SEQUENCE [LARGE SCALE GENOMIC DNA]</scope>
    <source>
        <strain evidence="3 6">SEMIA 4059</strain>
    </source>
</reference>
<reference evidence="4 5" key="1">
    <citation type="submission" date="2020-02" db="EMBL/GenBank/DDBJ databases">
        <title>Draft genome sequence of Rhizobium tropici.</title>
        <authorList>
            <person name="Khayi S."/>
            <person name="Jemo M."/>
        </authorList>
    </citation>
    <scope>NUCLEOTIDE SEQUENCE [LARGE SCALE GENOMIC DNA]</scope>
    <source>
        <strain evidence="4 5">A12</strain>
    </source>
</reference>
<evidence type="ECO:0000313" key="6">
    <source>
        <dbReference type="Proteomes" id="UP000526625"/>
    </source>
</evidence>
<dbReference type="Pfam" id="PF01757">
    <property type="entry name" value="Acyl_transf_3"/>
    <property type="match status" value="1"/>
</dbReference>
<evidence type="ECO:0000313" key="5">
    <source>
        <dbReference type="Proteomes" id="UP000471190"/>
    </source>
</evidence>
<dbReference type="EMBL" id="JAADZA010000026">
    <property type="protein sequence ID" value="NEV13424.1"/>
    <property type="molecule type" value="Genomic_DNA"/>
</dbReference>
<feature type="transmembrane region" description="Helical" evidence="1">
    <location>
        <begin position="317"/>
        <end position="336"/>
    </location>
</feature>
<dbReference type="Proteomes" id="UP000471190">
    <property type="component" value="Unassembled WGS sequence"/>
</dbReference>